<dbReference type="Gene3D" id="3.10.350.10">
    <property type="entry name" value="LysM domain"/>
    <property type="match status" value="3"/>
</dbReference>
<feature type="domain" description="LysM" evidence="1">
    <location>
        <begin position="394"/>
        <end position="438"/>
    </location>
</feature>
<dbReference type="CDD" id="cd00118">
    <property type="entry name" value="LysM"/>
    <property type="match status" value="3"/>
</dbReference>
<gene>
    <name evidence="2" type="ORF">GCM10011613_15340</name>
</gene>
<dbReference type="Pfam" id="PF01464">
    <property type="entry name" value="SLT"/>
    <property type="match status" value="1"/>
</dbReference>
<dbReference type="SUPFAM" id="SSF54106">
    <property type="entry name" value="LysM domain"/>
    <property type="match status" value="3"/>
</dbReference>
<evidence type="ECO:0000313" key="3">
    <source>
        <dbReference type="Proteomes" id="UP000619761"/>
    </source>
</evidence>
<keyword evidence="3" id="KW-1185">Reference proteome</keyword>
<feature type="domain" description="LysM" evidence="1">
    <location>
        <begin position="321"/>
        <end position="364"/>
    </location>
</feature>
<organism evidence="2 3">
    <name type="scientific">Cellvibrio zantedeschiae</name>
    <dbReference type="NCBI Taxonomy" id="1237077"/>
    <lineage>
        <taxon>Bacteria</taxon>
        <taxon>Pseudomonadati</taxon>
        <taxon>Pseudomonadota</taxon>
        <taxon>Gammaproteobacteria</taxon>
        <taxon>Cellvibrionales</taxon>
        <taxon>Cellvibrionaceae</taxon>
        <taxon>Cellvibrio</taxon>
    </lineage>
</organism>
<dbReference type="PROSITE" id="PS51782">
    <property type="entry name" value="LYSM"/>
    <property type="match status" value="3"/>
</dbReference>
<dbReference type="InterPro" id="IPR036779">
    <property type="entry name" value="LysM_dom_sf"/>
</dbReference>
<dbReference type="CDD" id="cd16894">
    <property type="entry name" value="MltD-like"/>
    <property type="match status" value="1"/>
</dbReference>
<proteinExistence type="predicted"/>
<dbReference type="SMART" id="SM00257">
    <property type="entry name" value="LysM"/>
    <property type="match status" value="3"/>
</dbReference>
<dbReference type="InterPro" id="IPR008258">
    <property type="entry name" value="Transglycosylase_SLT_dom_1"/>
</dbReference>
<evidence type="ECO:0000313" key="2">
    <source>
        <dbReference type="EMBL" id="GGY71496.1"/>
    </source>
</evidence>
<reference evidence="3" key="1">
    <citation type="journal article" date="2019" name="Int. J. Syst. Evol. Microbiol.">
        <title>The Global Catalogue of Microorganisms (GCM) 10K type strain sequencing project: providing services to taxonomists for standard genome sequencing and annotation.</title>
        <authorList>
            <consortium name="The Broad Institute Genomics Platform"/>
            <consortium name="The Broad Institute Genome Sequencing Center for Infectious Disease"/>
            <person name="Wu L."/>
            <person name="Ma J."/>
        </authorList>
    </citation>
    <scope>NUCLEOTIDE SEQUENCE [LARGE SCALE GENOMIC DNA]</scope>
    <source>
        <strain evidence="3">KCTC 32239</strain>
    </source>
</reference>
<dbReference type="PANTHER" id="PTHR33734">
    <property type="entry name" value="LYSM DOMAIN-CONTAINING GPI-ANCHORED PROTEIN 2"/>
    <property type="match status" value="1"/>
</dbReference>
<dbReference type="InterPro" id="IPR018392">
    <property type="entry name" value="LysM"/>
</dbReference>
<accession>A0ABQ3B144</accession>
<name>A0ABQ3B144_9GAMM</name>
<feature type="domain" description="LysM" evidence="1">
    <location>
        <begin position="457"/>
        <end position="501"/>
    </location>
</feature>
<dbReference type="Proteomes" id="UP000619761">
    <property type="component" value="Unassembled WGS sequence"/>
</dbReference>
<dbReference type="InterPro" id="IPR023346">
    <property type="entry name" value="Lysozyme-like_dom_sf"/>
</dbReference>
<sequence length="507" mass="55915">MVSVTALMVGCDSLHLKPTPKSTANPTAEAAQHPITVTTTTPEERTYETVWERIRAGYSLPQTSNNAVDSQIRFYTSNKAYFYKITQQSEPFLHYVASEMQANGMPMELALLPFIESSYNPTAMSPNNAGMWQFGAATGRNFGLKQNNWYDGRKDVVASTDAAIRLLKKLYAKFDNDWLLAVAAYNAGDGAIQQAVDKNRRAGKPTDFWSLPLNKTTQGYIPQLLALSRIVADPNVYDFKLYPIADVPYFVKINVDSQINLADAAQNSSLDVSLLKKLNSGYKGWLTDPTEPRHVLVPVDAAATFKLQLDALPKVASTKWQEHVVKKGDNLDSIAKRYGANSAQIKSVNNIKGNNVAVGQHLQIPLSPTSSSADNNSALVIAEQTPPKQIERTGYYVVKSGENLWSIAKAQNLSVDRLAQLNNLTSKTTLKPGQKLVVIDQSIAKNSADSSRDSRKLNYTIKSGDTLGKIAAKYDVSVKQIMQWNKIKDETSIRPNQELIVLVDAKN</sequence>
<dbReference type="PANTHER" id="PTHR33734:SF22">
    <property type="entry name" value="MEMBRANE-BOUND LYTIC MUREIN TRANSGLYCOSYLASE D"/>
    <property type="match status" value="1"/>
</dbReference>
<evidence type="ECO:0000259" key="1">
    <source>
        <dbReference type="PROSITE" id="PS51782"/>
    </source>
</evidence>
<dbReference type="Gene3D" id="1.10.530.10">
    <property type="match status" value="1"/>
</dbReference>
<protein>
    <submittedName>
        <fullName evidence="2">Lytic transglycosylase</fullName>
    </submittedName>
</protein>
<dbReference type="SUPFAM" id="SSF53955">
    <property type="entry name" value="Lysozyme-like"/>
    <property type="match status" value="1"/>
</dbReference>
<dbReference type="Pfam" id="PF01476">
    <property type="entry name" value="LysM"/>
    <property type="match status" value="3"/>
</dbReference>
<comment type="caution">
    <text evidence="2">The sequence shown here is derived from an EMBL/GenBank/DDBJ whole genome shotgun (WGS) entry which is preliminary data.</text>
</comment>
<dbReference type="EMBL" id="BMYZ01000001">
    <property type="protein sequence ID" value="GGY71496.1"/>
    <property type="molecule type" value="Genomic_DNA"/>
</dbReference>